<gene>
    <name evidence="3" type="ORF">L2764_19350</name>
</gene>
<dbReference type="InterPro" id="IPR000340">
    <property type="entry name" value="Dual-sp_phosphatase_cat-dom"/>
</dbReference>
<dbReference type="InterPro" id="IPR029021">
    <property type="entry name" value="Prot-tyrosine_phosphatase-like"/>
</dbReference>
<reference evidence="3 4" key="1">
    <citation type="submission" date="2022-01" db="EMBL/GenBank/DDBJ databases">
        <title>Whole genome-based taxonomy of the Shewanellaceae.</title>
        <authorList>
            <person name="Martin-Rodriguez A.J."/>
        </authorList>
    </citation>
    <scope>NUCLEOTIDE SEQUENCE [LARGE SCALE GENOMIC DNA]</scope>
    <source>
        <strain evidence="3 4">DSM 17177</strain>
    </source>
</reference>
<dbReference type="PROSITE" id="PS50056">
    <property type="entry name" value="TYR_PHOSPHATASE_2"/>
    <property type="match status" value="1"/>
</dbReference>
<dbReference type="RefSeq" id="WP_248942001.1">
    <property type="nucleotide sequence ID" value="NZ_JAKIKS010000095.1"/>
</dbReference>
<proteinExistence type="predicted"/>
<dbReference type="InterPro" id="IPR000387">
    <property type="entry name" value="Tyr_Pase_dom"/>
</dbReference>
<dbReference type="EMBL" id="JAKIKS010000095">
    <property type="protein sequence ID" value="MCL1126584.1"/>
    <property type="molecule type" value="Genomic_DNA"/>
</dbReference>
<feature type="coiled-coil region" evidence="1">
    <location>
        <begin position="257"/>
        <end position="284"/>
    </location>
</feature>
<dbReference type="Proteomes" id="UP001203423">
    <property type="component" value="Unassembled WGS sequence"/>
</dbReference>
<sequence length="518" mass="57152">MPLVIEKTQCNTAEVNAQVALTSNLSNDIECDVNQVFTQNSDMFCDTQKERITQLLTNIIESKENHQSALFSRTKMENCREALQHFIQLKNLSQEHHHHRFDASINNHSNGSTLTLSIFDQKNQSCVELNLDYNNLLDEDVSDLCFDTTKATPQTKILLESFNRSIRSSSTSEPVFMLDEINLSGIGGNNRHQLSISQLDISGIQVGVQNVNLSSLNLSNINSQSSLEALQIHDDAIFNLQRALGDFKGNERSVFYLRDALSSLNENENSVNDLNQALNKLEESDDSIFSLTQALAKLDNDGSVVFNLKAAMDQLDPTNISIIELDNKLSQMTAFNAHMAPGDMLMSTKRPSGNIEQYAQFLKEQEIGTLISIGANESKTLPATLAKSGINHINDTQFHIDDFLGDGELPASKLKDITDKINALEEQGIKVAIHCGAGDGRSGVVKSAYVLSKQMSNLASTVTDTINTHYHGTKTLTVSKVVCDAVRSVRAQGHELAVERPEDVNALQTFYLSLVSSQ</sequence>
<protein>
    <submittedName>
        <fullName evidence="3">Dual specificity protein phosphatase family protein</fullName>
    </submittedName>
</protein>
<evidence type="ECO:0000256" key="1">
    <source>
        <dbReference type="SAM" id="Coils"/>
    </source>
</evidence>
<dbReference type="Gene3D" id="3.90.190.10">
    <property type="entry name" value="Protein tyrosine phosphatase superfamily"/>
    <property type="match status" value="1"/>
</dbReference>
<evidence type="ECO:0000313" key="4">
    <source>
        <dbReference type="Proteomes" id="UP001203423"/>
    </source>
</evidence>
<dbReference type="SUPFAM" id="SSF52799">
    <property type="entry name" value="(Phosphotyrosine protein) phosphatases II"/>
    <property type="match status" value="1"/>
</dbReference>
<feature type="domain" description="Tyrosine specific protein phosphatases" evidence="2">
    <location>
        <begin position="415"/>
        <end position="462"/>
    </location>
</feature>
<organism evidence="3 4">
    <name type="scientific">Shewanella surugensis</name>
    <dbReference type="NCBI Taxonomy" id="212020"/>
    <lineage>
        <taxon>Bacteria</taxon>
        <taxon>Pseudomonadati</taxon>
        <taxon>Pseudomonadota</taxon>
        <taxon>Gammaproteobacteria</taxon>
        <taxon>Alteromonadales</taxon>
        <taxon>Shewanellaceae</taxon>
        <taxon>Shewanella</taxon>
    </lineage>
</organism>
<dbReference type="PROSITE" id="PS00383">
    <property type="entry name" value="TYR_PHOSPHATASE_1"/>
    <property type="match status" value="1"/>
</dbReference>
<dbReference type="Pfam" id="PF00782">
    <property type="entry name" value="DSPc"/>
    <property type="match status" value="1"/>
</dbReference>
<evidence type="ECO:0000313" key="3">
    <source>
        <dbReference type="EMBL" id="MCL1126584.1"/>
    </source>
</evidence>
<dbReference type="InterPro" id="IPR016130">
    <property type="entry name" value="Tyr_Pase_AS"/>
</dbReference>
<keyword evidence="1" id="KW-0175">Coiled coil</keyword>
<keyword evidence="4" id="KW-1185">Reference proteome</keyword>
<dbReference type="Gene3D" id="3.30.2440.10">
    <property type="entry name" value="Secreted effector protein SifA"/>
    <property type="match status" value="1"/>
</dbReference>
<accession>A0ABT0LFX0</accession>
<evidence type="ECO:0000259" key="2">
    <source>
        <dbReference type="PROSITE" id="PS50056"/>
    </source>
</evidence>
<comment type="caution">
    <text evidence="3">The sequence shown here is derived from an EMBL/GenBank/DDBJ whole genome shotgun (WGS) entry which is preliminary data.</text>
</comment>
<name>A0ABT0LFX0_9GAMM</name>